<comment type="catalytic activity">
    <reaction evidence="1">
        <text>ATP + protein L-histidine = ADP + protein N-phospho-L-histidine.</text>
        <dbReference type="EC" id="2.7.13.3"/>
    </reaction>
</comment>
<evidence type="ECO:0000259" key="9">
    <source>
        <dbReference type="PROSITE" id="PS50113"/>
    </source>
</evidence>
<evidence type="ECO:0000259" key="7">
    <source>
        <dbReference type="PROSITE" id="PS50110"/>
    </source>
</evidence>
<dbReference type="PROSITE" id="PS50113">
    <property type="entry name" value="PAC"/>
    <property type="match status" value="3"/>
</dbReference>
<keyword evidence="5" id="KW-0175">Coiled coil</keyword>
<evidence type="ECO:0000256" key="4">
    <source>
        <dbReference type="PROSITE-ProRule" id="PRU00169"/>
    </source>
</evidence>
<dbReference type="SMART" id="SM00388">
    <property type="entry name" value="HisKA"/>
    <property type="match status" value="1"/>
</dbReference>
<evidence type="ECO:0000259" key="6">
    <source>
        <dbReference type="PROSITE" id="PS50109"/>
    </source>
</evidence>
<dbReference type="SUPFAM" id="SSF47384">
    <property type="entry name" value="Homodimeric domain of signal transducing histidine kinase"/>
    <property type="match status" value="1"/>
</dbReference>
<dbReference type="PANTHER" id="PTHR43065:SF42">
    <property type="entry name" value="TWO-COMPONENT SENSOR PPRA"/>
    <property type="match status" value="1"/>
</dbReference>
<dbReference type="CDD" id="cd00130">
    <property type="entry name" value="PAS"/>
    <property type="match status" value="3"/>
</dbReference>
<dbReference type="CDD" id="cd00082">
    <property type="entry name" value="HisKA"/>
    <property type="match status" value="1"/>
</dbReference>
<evidence type="ECO:0000256" key="1">
    <source>
        <dbReference type="ARBA" id="ARBA00000085"/>
    </source>
</evidence>
<dbReference type="NCBIfam" id="TIGR00229">
    <property type="entry name" value="sensory_box"/>
    <property type="match status" value="3"/>
</dbReference>
<dbReference type="SUPFAM" id="SSF52172">
    <property type="entry name" value="CheY-like"/>
    <property type="match status" value="1"/>
</dbReference>
<dbReference type="InterPro" id="IPR013655">
    <property type="entry name" value="PAS_fold_3"/>
</dbReference>
<keyword evidence="11" id="KW-1185">Reference proteome</keyword>
<dbReference type="InterPro" id="IPR036097">
    <property type="entry name" value="HisK_dim/P_sf"/>
</dbReference>
<dbReference type="InterPro" id="IPR011006">
    <property type="entry name" value="CheY-like_superfamily"/>
</dbReference>
<dbReference type="InterPro" id="IPR036890">
    <property type="entry name" value="HATPase_C_sf"/>
</dbReference>
<dbReference type="InterPro" id="IPR001789">
    <property type="entry name" value="Sig_transdc_resp-reg_receiver"/>
</dbReference>
<evidence type="ECO:0000256" key="3">
    <source>
        <dbReference type="ARBA" id="ARBA00022553"/>
    </source>
</evidence>
<feature type="domain" description="PAS" evidence="8">
    <location>
        <begin position="184"/>
        <end position="221"/>
    </location>
</feature>
<dbReference type="InterPro" id="IPR003661">
    <property type="entry name" value="HisK_dim/P_dom"/>
</dbReference>
<dbReference type="Gene3D" id="3.30.565.10">
    <property type="entry name" value="Histidine kinase-like ATPase, C-terminal domain"/>
    <property type="match status" value="1"/>
</dbReference>
<dbReference type="SMART" id="SM00086">
    <property type="entry name" value="PAC"/>
    <property type="match status" value="3"/>
</dbReference>
<dbReference type="SMART" id="SM00448">
    <property type="entry name" value="REC"/>
    <property type="match status" value="1"/>
</dbReference>
<dbReference type="PROSITE" id="PS50110">
    <property type="entry name" value="RESPONSE_REGULATORY"/>
    <property type="match status" value="1"/>
</dbReference>
<dbReference type="InterPro" id="IPR005467">
    <property type="entry name" value="His_kinase_dom"/>
</dbReference>
<accession>A0A5Q4VIG9</accession>
<dbReference type="RefSeq" id="WP_139446315.1">
    <property type="nucleotide sequence ID" value="NZ_VDMB01000002.1"/>
</dbReference>
<evidence type="ECO:0000256" key="2">
    <source>
        <dbReference type="ARBA" id="ARBA00012438"/>
    </source>
</evidence>
<feature type="domain" description="PAC" evidence="9">
    <location>
        <begin position="710"/>
        <end position="765"/>
    </location>
</feature>
<evidence type="ECO:0000313" key="11">
    <source>
        <dbReference type="Proteomes" id="UP000321899"/>
    </source>
</evidence>
<dbReference type="GO" id="GO:0000155">
    <property type="term" value="F:phosphorelay sensor kinase activity"/>
    <property type="evidence" value="ECO:0007669"/>
    <property type="project" value="InterPro"/>
</dbReference>
<dbReference type="OrthoDB" id="9806821at2"/>
<dbReference type="Pfam" id="PF13426">
    <property type="entry name" value="PAS_9"/>
    <property type="match status" value="1"/>
</dbReference>
<dbReference type="InterPro" id="IPR003594">
    <property type="entry name" value="HATPase_dom"/>
</dbReference>
<evidence type="ECO:0000259" key="8">
    <source>
        <dbReference type="PROSITE" id="PS50112"/>
    </source>
</evidence>
<feature type="domain" description="PAS" evidence="8">
    <location>
        <begin position="500"/>
        <end position="546"/>
    </location>
</feature>
<dbReference type="PROSITE" id="PS50109">
    <property type="entry name" value="HIS_KIN"/>
    <property type="match status" value="1"/>
</dbReference>
<dbReference type="AlphaFoldDB" id="A0A5Q4VIG9"/>
<dbReference type="Gene3D" id="3.40.50.2300">
    <property type="match status" value="1"/>
</dbReference>
<dbReference type="Gene3D" id="1.10.287.130">
    <property type="match status" value="1"/>
</dbReference>
<keyword evidence="3 4" id="KW-0597">Phosphoprotein</keyword>
<dbReference type="InterPro" id="IPR001610">
    <property type="entry name" value="PAC"/>
</dbReference>
<dbReference type="EMBL" id="VDMB01000002">
    <property type="protein sequence ID" value="TYT75960.1"/>
    <property type="molecule type" value="Genomic_DNA"/>
</dbReference>
<dbReference type="SUPFAM" id="SSF55874">
    <property type="entry name" value="ATPase domain of HSP90 chaperone/DNA topoisomerase II/histidine kinase"/>
    <property type="match status" value="1"/>
</dbReference>
<comment type="caution">
    <text evidence="10">The sequence shown here is derived from an EMBL/GenBank/DDBJ whole genome shotgun (WGS) entry which is preliminary data.</text>
</comment>
<feature type="domain" description="Histidine kinase" evidence="6">
    <location>
        <begin position="785"/>
        <end position="1008"/>
    </location>
</feature>
<dbReference type="Proteomes" id="UP000321899">
    <property type="component" value="Unassembled WGS sequence"/>
</dbReference>
<dbReference type="InterPro" id="IPR000014">
    <property type="entry name" value="PAS"/>
</dbReference>
<dbReference type="Pfam" id="PF10114">
    <property type="entry name" value="PocR"/>
    <property type="match status" value="1"/>
</dbReference>
<feature type="domain" description="Response regulatory" evidence="7">
    <location>
        <begin position="1029"/>
        <end position="1145"/>
    </location>
</feature>
<dbReference type="SMART" id="SM00091">
    <property type="entry name" value="PAS"/>
    <property type="match status" value="4"/>
</dbReference>
<protein>
    <recommendedName>
        <fullName evidence="2">histidine kinase</fullName>
        <ecNumber evidence="2">2.7.13.3</ecNumber>
    </recommendedName>
</protein>
<dbReference type="InterPro" id="IPR000700">
    <property type="entry name" value="PAS-assoc_C"/>
</dbReference>
<dbReference type="SMART" id="SM00387">
    <property type="entry name" value="HATPase_c"/>
    <property type="match status" value="1"/>
</dbReference>
<dbReference type="PANTHER" id="PTHR43065">
    <property type="entry name" value="SENSOR HISTIDINE KINASE"/>
    <property type="match status" value="1"/>
</dbReference>
<dbReference type="PROSITE" id="PS50112">
    <property type="entry name" value="PAS"/>
    <property type="match status" value="3"/>
</dbReference>
<dbReference type="EC" id="2.7.13.3" evidence="2"/>
<dbReference type="InterPro" id="IPR004358">
    <property type="entry name" value="Sig_transdc_His_kin-like_C"/>
</dbReference>
<proteinExistence type="predicted"/>
<feature type="domain" description="PAC" evidence="9">
    <location>
        <begin position="225"/>
        <end position="277"/>
    </location>
</feature>
<feature type="domain" description="PAC" evidence="9">
    <location>
        <begin position="99"/>
        <end position="151"/>
    </location>
</feature>
<evidence type="ECO:0000256" key="5">
    <source>
        <dbReference type="SAM" id="Coils"/>
    </source>
</evidence>
<dbReference type="Pfam" id="PF00072">
    <property type="entry name" value="Response_reg"/>
    <property type="match status" value="1"/>
</dbReference>
<dbReference type="SUPFAM" id="SSF55785">
    <property type="entry name" value="PYP-like sensor domain (PAS domain)"/>
    <property type="match status" value="4"/>
</dbReference>
<name>A0A5Q4VIG9_9BACT</name>
<reference evidence="10 11" key="1">
    <citation type="submission" date="2019-06" db="EMBL/GenBank/DDBJ databases">
        <title>Desulfobotulus mexicanus sp. nov., a novel sulfate-reducing bacterium isolated from the sediment of an alkaline crater lake in Mexico.</title>
        <authorList>
            <person name="Hirschler-Rea A."/>
        </authorList>
    </citation>
    <scope>NUCLEOTIDE SEQUENCE [LARGE SCALE GENOMIC DNA]</scope>
    <source>
        <strain evidence="10 11">PAR22N</strain>
    </source>
</reference>
<organism evidence="10 11">
    <name type="scientific">Desulfobotulus mexicanus</name>
    <dbReference type="NCBI Taxonomy" id="2586642"/>
    <lineage>
        <taxon>Bacteria</taxon>
        <taxon>Pseudomonadati</taxon>
        <taxon>Thermodesulfobacteriota</taxon>
        <taxon>Desulfobacteria</taxon>
        <taxon>Desulfobacterales</taxon>
        <taxon>Desulfobacteraceae</taxon>
        <taxon>Desulfobotulus</taxon>
    </lineage>
</organism>
<dbReference type="Pfam" id="PF08447">
    <property type="entry name" value="PAS_3"/>
    <property type="match status" value="1"/>
</dbReference>
<feature type="domain" description="PAS" evidence="8">
    <location>
        <begin position="44"/>
        <end position="96"/>
    </location>
</feature>
<evidence type="ECO:0000313" key="10">
    <source>
        <dbReference type="EMBL" id="TYT75960.1"/>
    </source>
</evidence>
<sequence length="1147" mass="129184">MTLKPSYEELERKLHELEKNASEHKYAKEILNVYEKAFLGYQSLDENGRYIAVNQIWLDTLGYTIEEVIGKSFTDFLHPDWRANFTENFSRFKSMGEVLGAEFKLIKKNGEYIQVSLTGNILRDEKGNFLQTHCIFHDITQHRLAEDALREKSLFLHNIIDSISDLVAVTDMEGNYLFIGSSNRILGYEPDFLIGKNIMELVHPHDHQKIATAFKSFLVNREDGRIVKYRYRKSDGEYIWLETMGKFILDDSGNPKNILFTSRDFTARKIAEEELKRIEWMLSRKPLLNICGQMEINDQGYGDLTELNNNGIILKSIGHERLKSFTNDYLELLGTSSAVYELNGDYAFGIFASGWCRMMDMASRRLCNTTDNVEALNSGQWLCHESCWTNCSKEVIARRNPVDIECNGGIRLYAVPVFAGGNVIGVINFGYGDPPKDPEKLKVLADLYHLNHKDLLYEAMAYDSRPPYIIEMAKNRLKSTAKLIGSMVETKQAMEALRDSEEKHRRLFETMAQGVIYQAADGTIISANPAAERILGLSFKQMQGKTSTDQRWKMINADGIDIDDTKHPTIIALSTGETVGPVIRGIFLPEKNSYVWLSITAIPLFEKGETKPFQAYATFEDITERKQAEEEIAKRELTLNKIFDVLPIGLWFADKNGKLLRGNPAGIKIWGAEPTVPIEKYGVFKARRLPSGEEILPEDWALAHTIKKGSTIKDELLEIDAFDGQKKIILNYTAPVVNDRGEMLGAVIVNNDITDHKRAEEQREKLQAELNQAQKIESVGRLAGGVAHDFNNMLGVILGHTELALMRADEKHDLYDNLIEIEKAAKRSADITKQLLAFARKEIISPQKLDLNDTVEKMLNMLRRLIGEDIDLTWKSASHLLPVKMDPSQIDQLLVNLCINARDAIAGVGKLTIETGIQTFDKEYCKGHFGFIPGDFVMLAVSDNGCGMDKKTLENLFEPFFTTKEVGQGTGLGLATVYGIVKQNSGFINVYSEPGQGSTFRIYLPKHDEYESVISSETEKQKTVGGSETILLVEDEPMILDMTKNMLQLVGYTVLASSLPSEAIKMAKGFTGTIHLLISDVVMPEMNGAELSSQIREICPDIHLLFMSGYTANVISHHGVLDEGVEFIQKPFTITDLTMKIRKILSS</sequence>
<dbReference type="InterPro" id="IPR035965">
    <property type="entry name" value="PAS-like_dom_sf"/>
</dbReference>
<dbReference type="InterPro" id="IPR018771">
    <property type="entry name" value="PocR_dom"/>
</dbReference>
<gene>
    <name evidence="10" type="ORF">FIM25_03440</name>
</gene>
<dbReference type="PRINTS" id="PR00344">
    <property type="entry name" value="BCTRLSENSOR"/>
</dbReference>
<dbReference type="Pfam" id="PF13188">
    <property type="entry name" value="PAS_8"/>
    <property type="match status" value="2"/>
</dbReference>
<feature type="coiled-coil region" evidence="5">
    <location>
        <begin position="749"/>
        <end position="779"/>
    </location>
</feature>
<feature type="modified residue" description="4-aspartylphosphate" evidence="4">
    <location>
        <position position="1080"/>
    </location>
</feature>
<dbReference type="Pfam" id="PF02518">
    <property type="entry name" value="HATPase_c"/>
    <property type="match status" value="1"/>
</dbReference>
<dbReference type="Gene3D" id="3.30.450.20">
    <property type="entry name" value="PAS domain"/>
    <property type="match status" value="4"/>
</dbReference>